<dbReference type="RefSeq" id="WP_088700367.1">
    <property type="nucleotide sequence ID" value="NZ_JPUA01000032.1"/>
</dbReference>
<gene>
    <name evidence="1" type="ORF">JI62_11735</name>
</gene>
<evidence type="ECO:0000313" key="1">
    <source>
        <dbReference type="EMBL" id="OWV29478.1"/>
    </source>
</evidence>
<dbReference type="EMBL" id="JPUA01000032">
    <property type="protein sequence ID" value="OWV29478.1"/>
    <property type="molecule type" value="Genomic_DNA"/>
</dbReference>
<accession>A0A246RZ90</accession>
<reference evidence="1 2" key="1">
    <citation type="submission" date="2014-08" db="EMBL/GenBank/DDBJ databases">
        <title>Draft genome sequence of a novel L-asparaginase producing marine bacterium, Halomonas campaniensis.</title>
        <authorList>
            <person name="Sundarakrishnan B."/>
            <person name="Moushumi Priya A."/>
            <person name="Raman G."/>
            <person name="Sakthivel N."/>
            <person name="Park S."/>
            <person name="Jayachandran S."/>
        </authorList>
    </citation>
    <scope>NUCLEOTIDE SEQUENCE [LARGE SCALE GENOMIC DNA]</scope>
    <source>
        <strain evidence="1 2">SK03</strain>
    </source>
</reference>
<sequence length="109" mass="11971">MSTLKPIDHQNIVLRLLGMSSSNPAHLTTLAHAYKLPVSLHEIRVACDALVEQEFVERAPGFAYRLTAFGTVELPAVPLLESYYTMPKESAQLLETRIFSRSEIAGGGS</sequence>
<evidence type="ECO:0000313" key="2">
    <source>
        <dbReference type="Proteomes" id="UP000197334"/>
    </source>
</evidence>
<name>A0A246RZ90_9GAMM</name>
<comment type="caution">
    <text evidence="1">The sequence shown here is derived from an EMBL/GenBank/DDBJ whole genome shotgun (WGS) entry which is preliminary data.</text>
</comment>
<dbReference type="Proteomes" id="UP000197334">
    <property type="component" value="Unassembled WGS sequence"/>
</dbReference>
<dbReference type="OrthoDB" id="6173108at2"/>
<protein>
    <submittedName>
        <fullName evidence="1">Uncharacterized protein</fullName>
    </submittedName>
</protein>
<dbReference type="AlphaFoldDB" id="A0A246RZ90"/>
<proteinExistence type="predicted"/>
<organism evidence="1 2">
    <name type="scientific">Halomonas campaniensis</name>
    <dbReference type="NCBI Taxonomy" id="213554"/>
    <lineage>
        <taxon>Bacteria</taxon>
        <taxon>Pseudomonadati</taxon>
        <taxon>Pseudomonadota</taxon>
        <taxon>Gammaproteobacteria</taxon>
        <taxon>Oceanospirillales</taxon>
        <taxon>Halomonadaceae</taxon>
        <taxon>Halomonas</taxon>
    </lineage>
</organism>
<keyword evidence="2" id="KW-1185">Reference proteome</keyword>